<keyword evidence="10 13" id="KW-0503">Monooxygenase</keyword>
<dbReference type="PROSITE" id="PS00086">
    <property type="entry name" value="CYTOCHROME_P450"/>
    <property type="match status" value="1"/>
</dbReference>
<keyword evidence="4 12" id="KW-0349">Heme</keyword>
<dbReference type="KEGG" id="nta:107760497"/>
<dbReference type="InterPro" id="IPR051103">
    <property type="entry name" value="Plant_metabolite_P450s"/>
</dbReference>
<keyword evidence="9 12" id="KW-0408">Iron</keyword>
<dbReference type="InterPro" id="IPR036396">
    <property type="entry name" value="Cyt_P450_sf"/>
</dbReference>
<evidence type="ECO:0000256" key="1">
    <source>
        <dbReference type="ARBA" id="ARBA00001971"/>
    </source>
</evidence>
<dbReference type="InterPro" id="IPR001128">
    <property type="entry name" value="Cyt_P450"/>
</dbReference>
<dbReference type="RefSeq" id="XP_016434038.1">
    <property type="nucleotide sequence ID" value="XM_016578552.1"/>
</dbReference>
<dbReference type="OMA" id="HIKHAIF"/>
<dbReference type="PRINTS" id="PR00463">
    <property type="entry name" value="EP450I"/>
</dbReference>
<dbReference type="InterPro" id="IPR017972">
    <property type="entry name" value="Cyt_P450_CS"/>
</dbReference>
<evidence type="ECO:0000256" key="2">
    <source>
        <dbReference type="ARBA" id="ARBA00004167"/>
    </source>
</evidence>
<reference evidence="15" key="2">
    <citation type="submission" date="2025-08" db="UniProtKB">
        <authorList>
            <consortium name="RefSeq"/>
        </authorList>
    </citation>
    <scope>IDENTIFICATION</scope>
    <source>
        <tissue evidence="15">Leaf</tissue>
    </source>
</reference>
<comment type="subcellular location">
    <subcellularLocation>
        <location evidence="2">Membrane</location>
        <topology evidence="2">Single-pass membrane protein</topology>
    </subcellularLocation>
</comment>
<accession>A0A1S3X2W8</accession>
<evidence type="ECO:0000313" key="14">
    <source>
        <dbReference type="Proteomes" id="UP000790787"/>
    </source>
</evidence>
<evidence type="ECO:0000256" key="9">
    <source>
        <dbReference type="ARBA" id="ARBA00023004"/>
    </source>
</evidence>
<dbReference type="CDD" id="cd11075">
    <property type="entry name" value="CYP77_89"/>
    <property type="match status" value="1"/>
</dbReference>
<dbReference type="GO" id="GO:0016709">
    <property type="term" value="F:oxidoreductase activity, acting on paired donors, with incorporation or reduction of molecular oxygen, NAD(P)H as one donor, and incorporation of one atom of oxygen"/>
    <property type="evidence" value="ECO:0000318"/>
    <property type="project" value="GO_Central"/>
</dbReference>
<dbReference type="STRING" id="4097.A0A1S3X2W8"/>
<keyword evidence="11" id="KW-0472">Membrane</keyword>
<evidence type="ECO:0000256" key="3">
    <source>
        <dbReference type="ARBA" id="ARBA00010617"/>
    </source>
</evidence>
<dbReference type="Proteomes" id="UP000790787">
    <property type="component" value="Chromosome 16"/>
</dbReference>
<dbReference type="OrthoDB" id="1291435at2759"/>
<dbReference type="GeneID" id="107760497"/>
<dbReference type="PANTHER" id="PTHR24298">
    <property type="entry name" value="FLAVONOID 3'-MONOOXYGENASE-RELATED"/>
    <property type="match status" value="1"/>
</dbReference>
<proteinExistence type="inferred from homology"/>
<sequence length="522" mass="60221">MDSWLVIIITLCISFHLIFLFNIFFSNSKSKKKLPPGPFTFPIIGSLPLLRNKTLADIELMLQKLKSKYGPIITLRIGTSFSIFISSHSLAYQALIQQGALCSDRPIALPTNHVLSSHDRTINTASCGPTWRLLRRNLRLEMLHPSLVKSQSKPRAWALSVLIHRLLEKSNCAAEVMVLDHIKHAIYSLLVFMSFGDKLDEAQIKQITDLQHRALLATIQFKILNIFPRIGKIIFRNRWKELTALRKEVDSMLIPLIQARVKYIEEKAKDGVHKKEEQKVAYVDTLLNLELPEEKRKLTYEEMVSLCGEFLGAASDTMSTSLQWIMAYLVKYPSIQEKLYKEICKIVGALESTGENNNKLIKEENLQKMSYLKAVILEGLRRHPPSHFLLPHRVGEEMELSGYVIPKNSIIYFMVREMGLDPKVWEDPMKFKPERFLNTDRNGEPLDITRSREIKMMPFGVGRRICPGYDFALLHLEYFVANLVWHFEWKPVEGHDVDLTEELDFTFTMKNPLRACISPRLN</sequence>
<evidence type="ECO:0000256" key="11">
    <source>
        <dbReference type="ARBA" id="ARBA00023136"/>
    </source>
</evidence>
<comment type="cofactor">
    <cofactor evidence="1 12">
        <name>heme</name>
        <dbReference type="ChEBI" id="CHEBI:30413"/>
    </cofactor>
</comment>
<dbReference type="PaxDb" id="4097-A0A1S3X2W8"/>
<evidence type="ECO:0000256" key="6">
    <source>
        <dbReference type="ARBA" id="ARBA00022723"/>
    </source>
</evidence>
<protein>
    <submittedName>
        <fullName evidence="15">Cytochrome P450 89A2-like</fullName>
    </submittedName>
</protein>
<dbReference type="InterPro" id="IPR002401">
    <property type="entry name" value="Cyt_P450_E_grp-I"/>
</dbReference>
<dbReference type="GO" id="GO:0020037">
    <property type="term" value="F:heme binding"/>
    <property type="evidence" value="ECO:0007669"/>
    <property type="project" value="InterPro"/>
</dbReference>
<keyword evidence="7" id="KW-1133">Transmembrane helix</keyword>
<dbReference type="Pfam" id="PF00067">
    <property type="entry name" value="p450"/>
    <property type="match status" value="1"/>
</dbReference>
<keyword evidence="8 13" id="KW-0560">Oxidoreductase</keyword>
<keyword evidence="5" id="KW-0812">Transmembrane</keyword>
<evidence type="ECO:0000256" key="5">
    <source>
        <dbReference type="ARBA" id="ARBA00022692"/>
    </source>
</evidence>
<dbReference type="GO" id="GO:0016020">
    <property type="term" value="C:membrane"/>
    <property type="evidence" value="ECO:0000318"/>
    <property type="project" value="GO_Central"/>
</dbReference>
<keyword evidence="6 12" id="KW-0479">Metal-binding</keyword>
<reference evidence="14" key="1">
    <citation type="journal article" date="2014" name="Nat. Commun.">
        <title>The tobacco genome sequence and its comparison with those of tomato and potato.</title>
        <authorList>
            <person name="Sierro N."/>
            <person name="Battey J.N."/>
            <person name="Ouadi S."/>
            <person name="Bakaher N."/>
            <person name="Bovet L."/>
            <person name="Willig A."/>
            <person name="Goepfert S."/>
            <person name="Peitsch M.C."/>
            <person name="Ivanov N.V."/>
        </authorList>
    </citation>
    <scope>NUCLEOTIDE SEQUENCE [LARGE SCALE GENOMIC DNA]</scope>
</reference>
<evidence type="ECO:0000256" key="4">
    <source>
        <dbReference type="ARBA" id="ARBA00022617"/>
    </source>
</evidence>
<dbReference type="RefSeq" id="XP_016434038.2">
    <property type="nucleotide sequence ID" value="XM_016578552.2"/>
</dbReference>
<dbReference type="Gene3D" id="1.10.630.10">
    <property type="entry name" value="Cytochrome P450"/>
    <property type="match status" value="1"/>
</dbReference>
<dbReference type="AlphaFoldDB" id="A0A1S3X2W8"/>
<evidence type="ECO:0000256" key="8">
    <source>
        <dbReference type="ARBA" id="ARBA00023002"/>
    </source>
</evidence>
<dbReference type="FunFam" id="1.10.630.10:FF:000012">
    <property type="entry name" value="Cytochrome P450 family protein"/>
    <property type="match status" value="1"/>
</dbReference>
<dbReference type="GO" id="GO:0005506">
    <property type="term" value="F:iron ion binding"/>
    <property type="evidence" value="ECO:0007669"/>
    <property type="project" value="InterPro"/>
</dbReference>
<dbReference type="PANTHER" id="PTHR24298:SF920">
    <property type="entry name" value="CYTOCHROME P450 89A2-LIKE"/>
    <property type="match status" value="1"/>
</dbReference>
<evidence type="ECO:0000313" key="15">
    <source>
        <dbReference type="RefSeq" id="XP_016434038.2"/>
    </source>
</evidence>
<organism evidence="14 15">
    <name type="scientific">Nicotiana tabacum</name>
    <name type="common">Common tobacco</name>
    <dbReference type="NCBI Taxonomy" id="4097"/>
    <lineage>
        <taxon>Eukaryota</taxon>
        <taxon>Viridiplantae</taxon>
        <taxon>Streptophyta</taxon>
        <taxon>Embryophyta</taxon>
        <taxon>Tracheophyta</taxon>
        <taxon>Spermatophyta</taxon>
        <taxon>Magnoliopsida</taxon>
        <taxon>eudicotyledons</taxon>
        <taxon>Gunneridae</taxon>
        <taxon>Pentapetalae</taxon>
        <taxon>asterids</taxon>
        <taxon>lamiids</taxon>
        <taxon>Solanales</taxon>
        <taxon>Solanaceae</taxon>
        <taxon>Nicotianoideae</taxon>
        <taxon>Nicotianeae</taxon>
        <taxon>Nicotiana</taxon>
    </lineage>
</organism>
<evidence type="ECO:0000256" key="10">
    <source>
        <dbReference type="ARBA" id="ARBA00023033"/>
    </source>
</evidence>
<gene>
    <name evidence="15" type="primary">LOC107760497</name>
</gene>
<evidence type="ECO:0000256" key="12">
    <source>
        <dbReference type="PIRSR" id="PIRSR602401-1"/>
    </source>
</evidence>
<comment type="similarity">
    <text evidence="3 13">Belongs to the cytochrome P450 family.</text>
</comment>
<evidence type="ECO:0000256" key="13">
    <source>
        <dbReference type="RuleBase" id="RU000461"/>
    </source>
</evidence>
<dbReference type="PRINTS" id="PR00385">
    <property type="entry name" value="P450"/>
</dbReference>
<evidence type="ECO:0000256" key="7">
    <source>
        <dbReference type="ARBA" id="ARBA00022989"/>
    </source>
</evidence>
<keyword evidence="14" id="KW-1185">Reference proteome</keyword>
<name>A0A1S3X2W8_TOBAC</name>
<dbReference type="SUPFAM" id="SSF48264">
    <property type="entry name" value="Cytochrome P450"/>
    <property type="match status" value="1"/>
</dbReference>